<dbReference type="Proteomes" id="UP000829291">
    <property type="component" value="Chromosome 2"/>
</dbReference>
<accession>A0ABM3FJT6</accession>
<proteinExistence type="predicted"/>
<reference evidence="3" key="1">
    <citation type="submission" date="2025-08" db="UniProtKB">
        <authorList>
            <consortium name="RefSeq"/>
        </authorList>
    </citation>
    <scope>IDENTIFICATION</scope>
    <source>
        <tissue evidence="3">Thorax and Abdomen</tissue>
    </source>
</reference>
<dbReference type="RefSeq" id="XP_046588276.1">
    <property type="nucleotide sequence ID" value="XM_046732320.1"/>
</dbReference>
<organism evidence="2 3">
    <name type="scientific">Neodiprion lecontei</name>
    <name type="common">Redheaded pine sawfly</name>
    <dbReference type="NCBI Taxonomy" id="441921"/>
    <lineage>
        <taxon>Eukaryota</taxon>
        <taxon>Metazoa</taxon>
        <taxon>Ecdysozoa</taxon>
        <taxon>Arthropoda</taxon>
        <taxon>Hexapoda</taxon>
        <taxon>Insecta</taxon>
        <taxon>Pterygota</taxon>
        <taxon>Neoptera</taxon>
        <taxon>Endopterygota</taxon>
        <taxon>Hymenoptera</taxon>
        <taxon>Tenthredinoidea</taxon>
        <taxon>Diprionidae</taxon>
        <taxon>Diprioninae</taxon>
        <taxon>Neodiprion</taxon>
    </lineage>
</organism>
<dbReference type="GeneID" id="107216508"/>
<evidence type="ECO:0000313" key="2">
    <source>
        <dbReference type="Proteomes" id="UP000829291"/>
    </source>
</evidence>
<protein>
    <submittedName>
        <fullName evidence="3">Uncharacterized protein LOC107216508</fullName>
    </submittedName>
</protein>
<keyword evidence="2" id="KW-1185">Reference proteome</keyword>
<name>A0ABM3FJT6_NEOLC</name>
<sequence length="524" mass="59494">MEKQALEPPMDLAQHINKEKDVQSDSLPCTKNTVSKPRLQVSFTEIKEAGDNNTKKDELTTRLENAMSRLQQCQQHIDANWNLDYSVLDIEEGISDEGVQLPEQVEAHIKDIIKSAEEYLAKLDEQLNDLRNADDQIINSSERTLKNIDETYQLILDNLCKEIKKRRDLVKLETEVLKCEGLAPLRACKQEVDAQIRSTRHLIVLTDTMLTNPVTFNRDRLGKIITATSHMGRIPAVPMLEELPYVTFSPPSEEAKKEILDRISCLGCVLRMGPAQFTEVLDRPAGLRLKWHIVDPEYASEEQTFIVQKALGEIIEPTSPAFETVYVGPDTSCFIREIPVDQPITLRVGIQMPDTAWSIHRITRTSIPAYSWDMNNADYLVTNSGRIATKITRNLSTLLSRSAQFGTDHIIEFKFLETASGSNNEGIGLVLEPDGVNESLKRSRALLITPNGNIFIDGEEKLMQLPKMQLGTRIIFTSEKKDDDTLRMTIECANKAVTYDWTIQTPLHFAARFLEHNKWNFMIK</sequence>
<evidence type="ECO:0000256" key="1">
    <source>
        <dbReference type="SAM" id="Coils"/>
    </source>
</evidence>
<gene>
    <name evidence="3" type="primary">LOC107216508</name>
</gene>
<evidence type="ECO:0000313" key="3">
    <source>
        <dbReference type="RefSeq" id="XP_046588276.1"/>
    </source>
</evidence>
<feature type="coiled-coil region" evidence="1">
    <location>
        <begin position="113"/>
        <end position="143"/>
    </location>
</feature>
<keyword evidence="1" id="KW-0175">Coiled coil</keyword>